<dbReference type="Gene3D" id="2.60.40.1220">
    <property type="match status" value="1"/>
</dbReference>
<dbReference type="GO" id="GO:0042597">
    <property type="term" value="C:periplasmic space"/>
    <property type="evidence" value="ECO:0007669"/>
    <property type="project" value="InterPro"/>
</dbReference>
<comment type="subcellular location">
    <subcellularLocation>
        <location evidence="1">Cell envelope</location>
    </subcellularLocation>
</comment>
<accession>A0A318S9V2</accession>
<comment type="caution">
    <text evidence="7">The sequence shown here is derived from an EMBL/GenBank/DDBJ whole genome shotgun (WGS) entry which is preliminary data.</text>
</comment>
<keyword evidence="8" id="KW-1185">Reference proteome</keyword>
<proteinExistence type="predicted"/>
<feature type="signal peptide" evidence="5">
    <location>
        <begin position="1"/>
        <end position="20"/>
    </location>
</feature>
<name>A0A318S9V2_9DEIO</name>
<gene>
    <name evidence="7" type="ORF">DES52_104101</name>
</gene>
<evidence type="ECO:0000256" key="2">
    <source>
        <dbReference type="ARBA" id="ARBA00022723"/>
    </source>
</evidence>
<dbReference type="PANTHER" id="PTHR34820">
    <property type="entry name" value="INNER MEMBRANE PROTEIN YEBZ"/>
    <property type="match status" value="1"/>
</dbReference>
<reference evidence="7 8" key="1">
    <citation type="submission" date="2018-06" db="EMBL/GenBank/DDBJ databases">
        <title>Genomic Encyclopedia of Type Strains, Phase IV (KMG-IV): sequencing the most valuable type-strain genomes for metagenomic binning, comparative biology and taxonomic classification.</title>
        <authorList>
            <person name="Goeker M."/>
        </authorList>
    </citation>
    <scope>NUCLEOTIDE SEQUENCE [LARGE SCALE GENOMIC DNA]</scope>
    <source>
        <strain evidence="7 8">DSM 18048</strain>
    </source>
</reference>
<dbReference type="InterPro" id="IPR007348">
    <property type="entry name" value="CopC_dom"/>
</dbReference>
<dbReference type="GO" id="GO:0005886">
    <property type="term" value="C:plasma membrane"/>
    <property type="evidence" value="ECO:0007669"/>
    <property type="project" value="TreeGrafter"/>
</dbReference>
<feature type="domain" description="CopC" evidence="6">
    <location>
        <begin position="19"/>
        <end position="139"/>
    </location>
</feature>
<dbReference type="GO" id="GO:0005507">
    <property type="term" value="F:copper ion binding"/>
    <property type="evidence" value="ECO:0007669"/>
    <property type="project" value="InterPro"/>
</dbReference>
<evidence type="ECO:0000256" key="4">
    <source>
        <dbReference type="ARBA" id="ARBA00023008"/>
    </source>
</evidence>
<dbReference type="EMBL" id="QJSX01000004">
    <property type="protein sequence ID" value="PYE54830.1"/>
    <property type="molecule type" value="Genomic_DNA"/>
</dbReference>
<dbReference type="GO" id="GO:0030313">
    <property type="term" value="C:cell envelope"/>
    <property type="evidence" value="ECO:0007669"/>
    <property type="project" value="UniProtKB-SubCell"/>
</dbReference>
<dbReference type="GO" id="GO:0046688">
    <property type="term" value="P:response to copper ion"/>
    <property type="evidence" value="ECO:0007669"/>
    <property type="project" value="InterPro"/>
</dbReference>
<protein>
    <recommendedName>
        <fullName evidence="6">CopC domain-containing protein</fullName>
    </recommendedName>
</protein>
<dbReference type="PANTHER" id="PTHR34820:SF4">
    <property type="entry name" value="INNER MEMBRANE PROTEIN YEBZ"/>
    <property type="match status" value="1"/>
</dbReference>
<dbReference type="InterPro" id="IPR014756">
    <property type="entry name" value="Ig_E-set"/>
</dbReference>
<evidence type="ECO:0000259" key="6">
    <source>
        <dbReference type="Pfam" id="PF04234"/>
    </source>
</evidence>
<evidence type="ECO:0000256" key="1">
    <source>
        <dbReference type="ARBA" id="ARBA00004196"/>
    </source>
</evidence>
<dbReference type="InterPro" id="IPR032694">
    <property type="entry name" value="CopC/D"/>
</dbReference>
<organism evidence="7 8">
    <name type="scientific">Deinococcus yavapaiensis KR-236</name>
    <dbReference type="NCBI Taxonomy" id="694435"/>
    <lineage>
        <taxon>Bacteria</taxon>
        <taxon>Thermotogati</taxon>
        <taxon>Deinococcota</taxon>
        <taxon>Deinococci</taxon>
        <taxon>Deinococcales</taxon>
        <taxon>Deinococcaceae</taxon>
        <taxon>Deinococcus</taxon>
    </lineage>
</organism>
<dbReference type="Pfam" id="PF04234">
    <property type="entry name" value="CopC"/>
    <property type="match status" value="1"/>
</dbReference>
<dbReference type="Proteomes" id="UP000248326">
    <property type="component" value="Unassembled WGS sequence"/>
</dbReference>
<evidence type="ECO:0000313" key="8">
    <source>
        <dbReference type="Proteomes" id="UP000248326"/>
    </source>
</evidence>
<evidence type="ECO:0000313" key="7">
    <source>
        <dbReference type="EMBL" id="PYE54830.1"/>
    </source>
</evidence>
<evidence type="ECO:0000256" key="3">
    <source>
        <dbReference type="ARBA" id="ARBA00022729"/>
    </source>
</evidence>
<feature type="chain" id="PRO_5016279925" description="CopC domain-containing protein" evidence="5">
    <location>
        <begin position="21"/>
        <end position="140"/>
    </location>
</feature>
<dbReference type="RefSeq" id="WP_110885949.1">
    <property type="nucleotide sequence ID" value="NZ_QJSX01000004.1"/>
</dbReference>
<sequence>MRKILTLLTATLLSFALAHAELEKASPAEGAKIPAPRQVVLSFTEGVQVRFSTFKVYRVGDSGDRLKVNGLAGQLVTKVLDLKNDAASRADLGLVARTGTHDEVTLRLRSKLQPGAYVVMWKALSDDSHPVTGYYVFDVH</sequence>
<keyword evidence="4" id="KW-0186">Copper</keyword>
<keyword evidence="2" id="KW-0479">Metal-binding</keyword>
<evidence type="ECO:0000256" key="5">
    <source>
        <dbReference type="SAM" id="SignalP"/>
    </source>
</evidence>
<dbReference type="GO" id="GO:0006825">
    <property type="term" value="P:copper ion transport"/>
    <property type="evidence" value="ECO:0007669"/>
    <property type="project" value="InterPro"/>
</dbReference>
<dbReference type="InterPro" id="IPR014755">
    <property type="entry name" value="Cu-Rt/internalin_Ig-like"/>
</dbReference>
<dbReference type="AlphaFoldDB" id="A0A318S9V2"/>
<keyword evidence="3 5" id="KW-0732">Signal</keyword>
<dbReference type="OrthoDB" id="2353937at2"/>
<dbReference type="SUPFAM" id="SSF81296">
    <property type="entry name" value="E set domains"/>
    <property type="match status" value="2"/>
</dbReference>